<dbReference type="UCSC" id="B0524.5">
    <property type="organism name" value="c. elegans"/>
</dbReference>
<evidence type="ECO:0000313" key="5">
    <source>
        <dbReference type="WormBase" id="B0524.5"/>
    </source>
</evidence>
<dbReference type="EMBL" id="BX284603">
    <property type="protein sequence ID" value="CCD62147.1"/>
    <property type="molecule type" value="Genomic_DNA"/>
</dbReference>
<dbReference type="HOGENOM" id="CLU_1490313_0_0_1"/>
<feature type="region of interest" description="Disordered" evidence="1">
    <location>
        <begin position="129"/>
        <end position="162"/>
    </location>
</feature>
<dbReference type="PaxDb" id="6239-B0524.5"/>
<evidence type="ECO:0000313" key="3">
    <source>
        <dbReference type="EMBL" id="CCD62147.1"/>
    </source>
</evidence>
<dbReference type="InParanoid" id="Q9N5Z8"/>
<feature type="region of interest" description="Disordered" evidence="1">
    <location>
        <begin position="25"/>
        <end position="78"/>
    </location>
</feature>
<keyword evidence="2" id="KW-0732">Signal</keyword>
<dbReference type="AGR" id="WB:WBGene00015244"/>
<proteinExistence type="predicted"/>
<feature type="signal peptide" evidence="2">
    <location>
        <begin position="1"/>
        <end position="16"/>
    </location>
</feature>
<evidence type="ECO:0000256" key="2">
    <source>
        <dbReference type="SAM" id="SignalP"/>
    </source>
</evidence>
<dbReference type="GeneID" id="175333"/>
<dbReference type="KEGG" id="cel:CELE_B0524.5"/>
<dbReference type="Proteomes" id="UP000001940">
    <property type="component" value="Chromosome III"/>
</dbReference>
<name>Q9N5Z8_CAEEL</name>
<evidence type="ECO:0000313" key="4">
    <source>
        <dbReference type="Proteomes" id="UP000001940"/>
    </source>
</evidence>
<keyword evidence="4" id="KW-1185">Reference proteome</keyword>
<feature type="compositionally biased region" description="Pro residues" evidence="1">
    <location>
        <begin position="28"/>
        <end position="39"/>
    </location>
</feature>
<dbReference type="WormBase" id="B0524.5">
    <property type="protein sequence ID" value="CE44068"/>
    <property type="gene ID" value="WBGene00015244"/>
</dbReference>
<organism evidence="3 4">
    <name type="scientific">Caenorhabditis elegans</name>
    <dbReference type="NCBI Taxonomy" id="6239"/>
    <lineage>
        <taxon>Eukaryota</taxon>
        <taxon>Metazoa</taxon>
        <taxon>Ecdysozoa</taxon>
        <taxon>Nematoda</taxon>
        <taxon>Chromadorea</taxon>
        <taxon>Rhabditida</taxon>
        <taxon>Rhabditina</taxon>
        <taxon>Rhabditomorpha</taxon>
        <taxon>Rhabditoidea</taxon>
        <taxon>Rhabditidae</taxon>
        <taxon>Peloderinae</taxon>
        <taxon>Caenorhabditis</taxon>
    </lineage>
</organism>
<dbReference type="RefSeq" id="NP_497473.2">
    <property type="nucleotide sequence ID" value="NM_065072.3"/>
</dbReference>
<dbReference type="Bgee" id="WBGene00015244">
    <property type="expression patterns" value="Expressed in adult organism and 1 other cell type or tissue"/>
</dbReference>
<dbReference type="CTD" id="175333"/>
<dbReference type="AlphaFoldDB" id="Q9N5Z8"/>
<sequence length="181" mass="20400">MIGYFIITGFAAATLALSTCNLKKVRKPPPATPAKPPAPQKTLKVAPRAAPPRKKKEIFLEEHTPPSTDTDEVSTIPPAEQIRIVENHRRRIGVRPRAGNRVYKKTPSSELVKVENKKSVEKNCKVVKTESGEAEACEKKEDKRNVEKNKKKEKESKEKSKNCYEKKELKKNGSESYAYKV</sequence>
<gene>
    <name evidence="3 5" type="ORF">B0524.5</name>
    <name evidence="3" type="ORF">CELE_B0524.5</name>
</gene>
<reference evidence="3 4" key="1">
    <citation type="journal article" date="1998" name="Science">
        <title>Genome sequence of the nematode C. elegans: a platform for investigating biology.</title>
        <authorList>
            <consortium name="The C. elegans sequencing consortium"/>
            <person name="Sulson J.E."/>
            <person name="Waterston R."/>
        </authorList>
    </citation>
    <scope>NUCLEOTIDE SEQUENCE [LARGE SCALE GENOMIC DNA]</scope>
    <source>
        <strain evidence="3 4">Bristol N2</strain>
    </source>
</reference>
<protein>
    <submittedName>
        <fullName evidence="3">Uncharacterized protein</fullName>
    </submittedName>
</protein>
<evidence type="ECO:0000256" key="1">
    <source>
        <dbReference type="SAM" id="MobiDB-lite"/>
    </source>
</evidence>
<accession>Q9N5Z8</accession>
<feature type="chain" id="PRO_5004331636" evidence="2">
    <location>
        <begin position="17"/>
        <end position="181"/>
    </location>
</feature>